<evidence type="ECO:0000256" key="2">
    <source>
        <dbReference type="ARBA" id="ARBA00022833"/>
    </source>
</evidence>
<keyword evidence="5" id="KW-0804">Transcription</keyword>
<name>A0A1Y2DNP4_9PEZI</name>
<dbReference type="InParanoid" id="A0A1Y2DNP4"/>
<keyword evidence="6" id="KW-0539">Nucleus</keyword>
<dbReference type="Pfam" id="PF04082">
    <property type="entry name" value="Fungal_trans"/>
    <property type="match status" value="1"/>
</dbReference>
<dbReference type="GO" id="GO:0005634">
    <property type="term" value="C:nucleus"/>
    <property type="evidence" value="ECO:0007669"/>
    <property type="project" value="TreeGrafter"/>
</dbReference>
<dbReference type="InterPro" id="IPR007219">
    <property type="entry name" value="XnlR_reg_dom"/>
</dbReference>
<evidence type="ECO:0000256" key="6">
    <source>
        <dbReference type="ARBA" id="ARBA00023242"/>
    </source>
</evidence>
<dbReference type="Proteomes" id="UP000193689">
    <property type="component" value="Unassembled WGS sequence"/>
</dbReference>
<feature type="compositionally biased region" description="Polar residues" evidence="7">
    <location>
        <begin position="25"/>
        <end position="43"/>
    </location>
</feature>
<feature type="region of interest" description="Disordered" evidence="7">
    <location>
        <begin position="23"/>
        <end position="43"/>
    </location>
</feature>
<dbReference type="EMBL" id="MCFJ01000011">
    <property type="protein sequence ID" value="ORY60756.1"/>
    <property type="molecule type" value="Genomic_DNA"/>
</dbReference>
<dbReference type="OrthoDB" id="4337792at2759"/>
<dbReference type="PANTHER" id="PTHR31944:SF129">
    <property type="entry name" value="ASPYRIDONES CLUSTER REGULATOR APDR-RELATED"/>
    <property type="match status" value="1"/>
</dbReference>
<proteinExistence type="predicted"/>
<evidence type="ECO:0000259" key="8">
    <source>
        <dbReference type="Pfam" id="PF04082"/>
    </source>
</evidence>
<feature type="domain" description="Xylanolytic transcriptional activator regulatory" evidence="8">
    <location>
        <begin position="224"/>
        <end position="319"/>
    </location>
</feature>
<dbReference type="GO" id="GO:0001228">
    <property type="term" value="F:DNA-binding transcription activator activity, RNA polymerase II-specific"/>
    <property type="evidence" value="ECO:0007669"/>
    <property type="project" value="TreeGrafter"/>
</dbReference>
<evidence type="ECO:0000256" key="7">
    <source>
        <dbReference type="SAM" id="MobiDB-lite"/>
    </source>
</evidence>
<evidence type="ECO:0000256" key="4">
    <source>
        <dbReference type="ARBA" id="ARBA00023125"/>
    </source>
</evidence>
<dbReference type="RefSeq" id="XP_040712983.1">
    <property type="nucleotide sequence ID" value="XM_040863047.1"/>
</dbReference>
<evidence type="ECO:0000313" key="9">
    <source>
        <dbReference type="EMBL" id="ORY60756.1"/>
    </source>
</evidence>
<comment type="caution">
    <text evidence="9">The sequence shown here is derived from an EMBL/GenBank/DDBJ whole genome shotgun (WGS) entry which is preliminary data.</text>
</comment>
<gene>
    <name evidence="9" type="ORF">BCR38DRAFT_476646</name>
</gene>
<reference evidence="9 10" key="1">
    <citation type="submission" date="2016-07" db="EMBL/GenBank/DDBJ databases">
        <title>Pervasive Adenine N6-methylation of Active Genes in Fungi.</title>
        <authorList>
            <consortium name="DOE Joint Genome Institute"/>
            <person name="Mondo S.J."/>
            <person name="Dannebaum R.O."/>
            <person name="Kuo R.C."/>
            <person name="Labutti K."/>
            <person name="Haridas S."/>
            <person name="Kuo A."/>
            <person name="Salamov A."/>
            <person name="Ahrendt S.R."/>
            <person name="Lipzen A."/>
            <person name="Sullivan W."/>
            <person name="Andreopoulos W.B."/>
            <person name="Clum A."/>
            <person name="Lindquist E."/>
            <person name="Daum C."/>
            <person name="Ramamoorthy G.K."/>
            <person name="Gryganskyi A."/>
            <person name="Culley D."/>
            <person name="Magnuson J.K."/>
            <person name="James T.Y."/>
            <person name="O'Malley M.A."/>
            <person name="Stajich J.E."/>
            <person name="Spatafora J.W."/>
            <person name="Visel A."/>
            <person name="Grigoriev I.V."/>
        </authorList>
    </citation>
    <scope>NUCLEOTIDE SEQUENCE [LARGE SCALE GENOMIC DNA]</scope>
    <source>
        <strain evidence="9 10">CBS 129021</strain>
    </source>
</reference>
<evidence type="ECO:0000256" key="3">
    <source>
        <dbReference type="ARBA" id="ARBA00023015"/>
    </source>
</evidence>
<dbReference type="CDD" id="cd12148">
    <property type="entry name" value="fungal_TF_MHR"/>
    <property type="match status" value="1"/>
</dbReference>
<keyword evidence="10" id="KW-1185">Reference proteome</keyword>
<keyword evidence="4" id="KW-0238">DNA-binding</keyword>
<dbReference type="PANTHER" id="PTHR31944">
    <property type="entry name" value="HEME-RESPONSIVE ZINC FINGER TRANSCRIPTION FACTOR HAP1"/>
    <property type="match status" value="1"/>
</dbReference>
<dbReference type="GeneID" id="63779259"/>
<organism evidence="9 10">
    <name type="scientific">Pseudomassariella vexata</name>
    <dbReference type="NCBI Taxonomy" id="1141098"/>
    <lineage>
        <taxon>Eukaryota</taxon>
        <taxon>Fungi</taxon>
        <taxon>Dikarya</taxon>
        <taxon>Ascomycota</taxon>
        <taxon>Pezizomycotina</taxon>
        <taxon>Sordariomycetes</taxon>
        <taxon>Xylariomycetidae</taxon>
        <taxon>Amphisphaeriales</taxon>
        <taxon>Pseudomassariaceae</taxon>
        <taxon>Pseudomassariella</taxon>
    </lineage>
</organism>
<dbReference type="GO" id="GO:0008270">
    <property type="term" value="F:zinc ion binding"/>
    <property type="evidence" value="ECO:0007669"/>
    <property type="project" value="InterPro"/>
</dbReference>
<evidence type="ECO:0000256" key="1">
    <source>
        <dbReference type="ARBA" id="ARBA00022723"/>
    </source>
</evidence>
<evidence type="ECO:0000256" key="5">
    <source>
        <dbReference type="ARBA" id="ARBA00023163"/>
    </source>
</evidence>
<keyword evidence="1" id="KW-0479">Metal-binding</keyword>
<protein>
    <recommendedName>
        <fullName evidence="8">Xylanolytic transcriptional activator regulatory domain-containing protein</fullName>
    </recommendedName>
</protein>
<dbReference type="AlphaFoldDB" id="A0A1Y2DNP4"/>
<keyword evidence="3" id="KW-0805">Transcription regulation</keyword>
<keyword evidence="2" id="KW-0862">Zinc</keyword>
<dbReference type="GO" id="GO:0000978">
    <property type="term" value="F:RNA polymerase II cis-regulatory region sequence-specific DNA binding"/>
    <property type="evidence" value="ECO:0007669"/>
    <property type="project" value="TreeGrafter"/>
</dbReference>
<sequence>MRCDRQLPCKPCKRSRNALECRYSGGSQPLPSASVRSPQSNLHSISEAHDDFRGASMDSISLLQSEITEDNQAAQEHATEPEGDQNELLLDSHNPSPATLAYLSKRVASLEQTLSRMPNGKGVPPSSGTCILTPRAYLRVESEKTKLFGRSHWTHAFEQLSVLSKIKTKANLNMNGVHEDTAALIKEASSLRSSIVKEHLITVQDPIPNMAGSIPAKDVCDSVLGHYFRTFEPMFRILHRPSFMAEYNKFWRRQDSATYSFLLKLAMVLAIGGIFHQDKVLSDRLRKLAKSWVLAVQWWLLGPTEKAAMSLEGVQVFCLCLLARQTNALITVLMCLDSTLPLLISEEDFDCGLPSNLNDDDLEVDATTPPTARPQGEITDSSIQLLLQRSLISRLRVVRKLNGIKRLQSYEDTIRIGNDFKSYCREVAAFFQAQSSHAPLNAAFHRKFLDAYLRRYMLFIDRPFSLRARKDPRFFLARKTCLESCRIIASYAKPLNLQFETPDDFSRLSMWGSGLFKGPLSQDIIVTLGLEIYSQIEDEKLSIPTADHNDVASDPLLELSKASRRPLIDILTHILEQLRQTIALGRPSLKRYIMLSAILTQIQAVEKGNPEAQSEAWAAGMKATKECCKILRESGACGVEINPMTRLIDEFSPDEFSPDESVPDWSDALGSLGFDFDFLGPLMYSDLPNIPEPPVLGEGWDGSF</sequence>
<dbReference type="InterPro" id="IPR051430">
    <property type="entry name" value="Fungal_TF_Env_Response"/>
</dbReference>
<dbReference type="GO" id="GO:0006351">
    <property type="term" value="P:DNA-templated transcription"/>
    <property type="evidence" value="ECO:0007669"/>
    <property type="project" value="InterPro"/>
</dbReference>
<evidence type="ECO:0000313" key="10">
    <source>
        <dbReference type="Proteomes" id="UP000193689"/>
    </source>
</evidence>
<accession>A0A1Y2DNP4</accession>
<feature type="region of interest" description="Disordered" evidence="7">
    <location>
        <begin position="69"/>
        <end position="95"/>
    </location>
</feature>